<name>A0AB38D0V0_9MYCO</name>
<dbReference type="RefSeq" id="WP_074292977.1">
    <property type="nucleotide sequence ID" value="NZ_FRZT01000006.1"/>
</dbReference>
<accession>A0AB38D0V0</accession>
<comment type="caution">
    <text evidence="1">The sequence shown here is derived from an EMBL/GenBank/DDBJ whole genome shotgun (WGS) entry which is preliminary data.</text>
</comment>
<dbReference type="Proteomes" id="UP000185210">
    <property type="component" value="Unassembled WGS sequence"/>
</dbReference>
<evidence type="ECO:0000313" key="1">
    <source>
        <dbReference type="EMBL" id="SIB22469.1"/>
    </source>
</evidence>
<gene>
    <name evidence="1" type="ORF">SAMEA2070301_03287</name>
</gene>
<protein>
    <submittedName>
        <fullName evidence="1">Uncharacterized protein</fullName>
    </submittedName>
</protein>
<organism evidence="1 2">
    <name type="scientific">Mycobacteroides abscessus subsp. abscessus</name>
    <dbReference type="NCBI Taxonomy" id="1185650"/>
    <lineage>
        <taxon>Bacteria</taxon>
        <taxon>Bacillati</taxon>
        <taxon>Actinomycetota</taxon>
        <taxon>Actinomycetes</taxon>
        <taxon>Mycobacteriales</taxon>
        <taxon>Mycobacteriaceae</taxon>
        <taxon>Mycobacteroides</taxon>
        <taxon>Mycobacteroides abscessus</taxon>
    </lineage>
</organism>
<proteinExistence type="predicted"/>
<reference evidence="1 2" key="1">
    <citation type="submission" date="2016-11" db="EMBL/GenBank/DDBJ databases">
        <authorList>
            <consortium name="Pathogen Informatics"/>
        </authorList>
    </citation>
    <scope>NUCLEOTIDE SEQUENCE [LARGE SCALE GENOMIC DNA]</scope>
    <source>
        <strain evidence="1 2">104</strain>
    </source>
</reference>
<dbReference type="EMBL" id="FSHM01000004">
    <property type="protein sequence ID" value="SIB22469.1"/>
    <property type="molecule type" value="Genomic_DNA"/>
</dbReference>
<dbReference type="AlphaFoldDB" id="A0AB38D0V0"/>
<sequence length="85" mass="10145">MRALLLLAVLGLIALVVYSVWVTLSRQAWKRKVKGLNDPVLWLPRSERQAHARKLLAREQEQYDMRRQEQINDSLNDYMKGYNYR</sequence>
<evidence type="ECO:0000313" key="2">
    <source>
        <dbReference type="Proteomes" id="UP000185210"/>
    </source>
</evidence>